<accession>A0A6G0VUD8</accession>
<dbReference type="EMBL" id="VUJU01011751">
    <property type="protein sequence ID" value="KAF0710048.1"/>
    <property type="molecule type" value="Genomic_DNA"/>
</dbReference>
<name>A0A6G0VUD8_APHCR</name>
<evidence type="ECO:0000313" key="1">
    <source>
        <dbReference type="EMBL" id="KAF0710048.1"/>
    </source>
</evidence>
<feature type="non-terminal residue" evidence="1">
    <location>
        <position position="1"/>
    </location>
</feature>
<evidence type="ECO:0000313" key="2">
    <source>
        <dbReference type="Proteomes" id="UP000478052"/>
    </source>
</evidence>
<gene>
    <name evidence="1" type="ORF">FWK35_00034482</name>
</gene>
<organism evidence="1 2">
    <name type="scientific">Aphis craccivora</name>
    <name type="common">Cowpea aphid</name>
    <dbReference type="NCBI Taxonomy" id="307492"/>
    <lineage>
        <taxon>Eukaryota</taxon>
        <taxon>Metazoa</taxon>
        <taxon>Ecdysozoa</taxon>
        <taxon>Arthropoda</taxon>
        <taxon>Hexapoda</taxon>
        <taxon>Insecta</taxon>
        <taxon>Pterygota</taxon>
        <taxon>Neoptera</taxon>
        <taxon>Paraneoptera</taxon>
        <taxon>Hemiptera</taxon>
        <taxon>Sternorrhyncha</taxon>
        <taxon>Aphidomorpha</taxon>
        <taxon>Aphidoidea</taxon>
        <taxon>Aphididae</taxon>
        <taxon>Aphidini</taxon>
        <taxon>Aphis</taxon>
        <taxon>Aphis</taxon>
    </lineage>
</organism>
<dbReference type="AlphaFoldDB" id="A0A6G0VUD8"/>
<protein>
    <submittedName>
        <fullName evidence="1">Neuroblastoma-amplified sequence-like</fullName>
    </submittedName>
</protein>
<dbReference type="OrthoDB" id="414730at2759"/>
<dbReference type="Proteomes" id="UP000478052">
    <property type="component" value="Unassembled WGS sequence"/>
</dbReference>
<proteinExistence type="predicted"/>
<sequence length="228" mass="26676">SETNINPNSIFFEPICGDEIKSKINSLKNRISPVSDNIDVKSLKANNDSIATSILAKIKVNGKLVLFADDTALVIETYIHAELYPKANEYLIKIRNWFIENKLFLNISKTQYIDFSEANSNNKLIIHNFTCTNFNKCCRPKLEKVNEYKYLGCILDQQLTFDIQVNEIGEKDKLNKLQDITNNITTKFQIEDIEPVHDLLIHRLRKEYYNLHYLIREYYEFSLNKSRI</sequence>
<keyword evidence="2" id="KW-1185">Reference proteome</keyword>
<reference evidence="1 2" key="1">
    <citation type="submission" date="2019-08" db="EMBL/GenBank/DDBJ databases">
        <title>Whole genome of Aphis craccivora.</title>
        <authorList>
            <person name="Voronova N.V."/>
            <person name="Shulinski R.S."/>
            <person name="Bandarenka Y.V."/>
            <person name="Zhorov D.G."/>
            <person name="Warner D."/>
        </authorList>
    </citation>
    <scope>NUCLEOTIDE SEQUENCE [LARGE SCALE GENOMIC DNA]</scope>
    <source>
        <strain evidence="1">180601</strain>
        <tissue evidence="1">Whole Body</tissue>
    </source>
</reference>
<comment type="caution">
    <text evidence="1">The sequence shown here is derived from an EMBL/GenBank/DDBJ whole genome shotgun (WGS) entry which is preliminary data.</text>
</comment>